<protein>
    <submittedName>
        <fullName evidence="2">Uncharacterized protein</fullName>
    </submittedName>
</protein>
<dbReference type="Proteomes" id="UP001212841">
    <property type="component" value="Unassembled WGS sequence"/>
</dbReference>
<evidence type="ECO:0000256" key="1">
    <source>
        <dbReference type="SAM" id="MobiDB-lite"/>
    </source>
</evidence>
<feature type="region of interest" description="Disordered" evidence="1">
    <location>
        <begin position="139"/>
        <end position="205"/>
    </location>
</feature>
<name>A0AAD5X4A7_9FUNG</name>
<gene>
    <name evidence="2" type="ORF">HK097_008891</name>
</gene>
<accession>A0AAD5X4A7</accession>
<sequence>MTGLSLQEGRIDEAFLTERQPFAEGWYSTVKAVHVIHSSNLIKQSSYKGVQDYIKKRWDKCCSRVWFYNLAKAGEVILTLEGKGFSKEHLPHNTHLCLELLRHHRRDDILAGNVDTFFREGPPCTDLEEGEIVEIPTSASTQHSLPSIWASTPTQPSSPDTPNPVSAPPSQKRKRTKAAPPSQKCKRIQPAPPPSSDDEDIFSDDEDLFSDDEDIFSDYEYIFSDDKPDLPEETLAQKRKRQYQEWKGDPQMQVEWNTDVDLAEKINQFGYKFKTFLDPCWNPESVIDPHIQYERIGKTNDDFIDALELDNWTAPGFGEEEDHPSTWTLPATFVYCNPPYKHIDASVKETSYANRFVVKLMDEIEKGTVKAALYLVPLSVLDNPVISGMASNSLNCVWRRTGFFLSEFDRIRSKASRRKQQNQAPYLLMYMETGGWTKADDFVRLFGDFGYIPGYNLPAYRGTLSSEEES</sequence>
<dbReference type="EMBL" id="JADGJD010000055">
    <property type="protein sequence ID" value="KAJ3055894.1"/>
    <property type="molecule type" value="Genomic_DNA"/>
</dbReference>
<organism evidence="2 3">
    <name type="scientific">Rhizophlyctis rosea</name>
    <dbReference type="NCBI Taxonomy" id="64517"/>
    <lineage>
        <taxon>Eukaryota</taxon>
        <taxon>Fungi</taxon>
        <taxon>Fungi incertae sedis</taxon>
        <taxon>Chytridiomycota</taxon>
        <taxon>Chytridiomycota incertae sedis</taxon>
        <taxon>Chytridiomycetes</taxon>
        <taxon>Rhizophlyctidales</taxon>
        <taxon>Rhizophlyctidaceae</taxon>
        <taxon>Rhizophlyctis</taxon>
    </lineage>
</organism>
<evidence type="ECO:0000313" key="2">
    <source>
        <dbReference type="EMBL" id="KAJ3055894.1"/>
    </source>
</evidence>
<keyword evidence="3" id="KW-1185">Reference proteome</keyword>
<feature type="compositionally biased region" description="Acidic residues" evidence="1">
    <location>
        <begin position="196"/>
        <end position="205"/>
    </location>
</feature>
<comment type="caution">
    <text evidence="2">The sequence shown here is derived from an EMBL/GenBank/DDBJ whole genome shotgun (WGS) entry which is preliminary data.</text>
</comment>
<reference evidence="2" key="1">
    <citation type="submission" date="2020-05" db="EMBL/GenBank/DDBJ databases">
        <title>Phylogenomic resolution of chytrid fungi.</title>
        <authorList>
            <person name="Stajich J.E."/>
            <person name="Amses K."/>
            <person name="Simmons R."/>
            <person name="Seto K."/>
            <person name="Myers J."/>
            <person name="Bonds A."/>
            <person name="Quandt C.A."/>
            <person name="Barry K."/>
            <person name="Liu P."/>
            <person name="Grigoriev I."/>
            <person name="Longcore J.E."/>
            <person name="James T.Y."/>
        </authorList>
    </citation>
    <scope>NUCLEOTIDE SEQUENCE</scope>
    <source>
        <strain evidence="2">JEL0318</strain>
    </source>
</reference>
<evidence type="ECO:0000313" key="3">
    <source>
        <dbReference type="Proteomes" id="UP001212841"/>
    </source>
</evidence>
<proteinExistence type="predicted"/>
<dbReference type="AlphaFoldDB" id="A0AAD5X4A7"/>